<dbReference type="Proteomes" id="UP001285908">
    <property type="component" value="Unassembled WGS sequence"/>
</dbReference>
<evidence type="ECO:0000313" key="2">
    <source>
        <dbReference type="Proteomes" id="UP001285908"/>
    </source>
</evidence>
<name>A0AAJ0I3E5_9PEZI</name>
<protein>
    <submittedName>
        <fullName evidence="1">Uncharacterized protein</fullName>
    </submittedName>
</protein>
<proteinExistence type="predicted"/>
<dbReference type="RefSeq" id="XP_062690725.1">
    <property type="nucleotide sequence ID" value="XM_062840917.1"/>
</dbReference>
<organism evidence="1 2">
    <name type="scientific">Neurospora hispaniola</name>
    <dbReference type="NCBI Taxonomy" id="588809"/>
    <lineage>
        <taxon>Eukaryota</taxon>
        <taxon>Fungi</taxon>
        <taxon>Dikarya</taxon>
        <taxon>Ascomycota</taxon>
        <taxon>Pezizomycotina</taxon>
        <taxon>Sordariomycetes</taxon>
        <taxon>Sordariomycetidae</taxon>
        <taxon>Sordariales</taxon>
        <taxon>Sordariaceae</taxon>
        <taxon>Neurospora</taxon>
    </lineage>
</organism>
<dbReference type="GeneID" id="87878539"/>
<accession>A0AAJ0I3E5</accession>
<dbReference type="EMBL" id="JAULSX010000006">
    <property type="protein sequence ID" value="KAK3489018.1"/>
    <property type="molecule type" value="Genomic_DNA"/>
</dbReference>
<reference evidence="1 2" key="1">
    <citation type="journal article" date="2023" name="Mol. Phylogenet. Evol.">
        <title>Genome-scale phylogeny and comparative genomics of the fungal order Sordariales.</title>
        <authorList>
            <person name="Hensen N."/>
            <person name="Bonometti L."/>
            <person name="Westerberg I."/>
            <person name="Brannstrom I.O."/>
            <person name="Guillou S."/>
            <person name="Cros-Aarteil S."/>
            <person name="Calhoun S."/>
            <person name="Haridas S."/>
            <person name="Kuo A."/>
            <person name="Mondo S."/>
            <person name="Pangilinan J."/>
            <person name="Riley R."/>
            <person name="LaButti K."/>
            <person name="Andreopoulos B."/>
            <person name="Lipzen A."/>
            <person name="Chen C."/>
            <person name="Yan M."/>
            <person name="Daum C."/>
            <person name="Ng V."/>
            <person name="Clum A."/>
            <person name="Steindorff A."/>
            <person name="Ohm R.A."/>
            <person name="Martin F."/>
            <person name="Silar P."/>
            <person name="Natvig D.O."/>
            <person name="Lalanne C."/>
            <person name="Gautier V."/>
            <person name="Ament-Velasquez S.L."/>
            <person name="Kruys A."/>
            <person name="Hutchinson M.I."/>
            <person name="Powell A.J."/>
            <person name="Barry K."/>
            <person name="Miller A.N."/>
            <person name="Grigoriev I.V."/>
            <person name="Debuchy R."/>
            <person name="Gladieux P."/>
            <person name="Hiltunen Thoren M."/>
            <person name="Johannesson H."/>
        </authorList>
    </citation>
    <scope>NUCLEOTIDE SEQUENCE [LARGE SCALE GENOMIC DNA]</scope>
    <source>
        <strain evidence="1 2">FGSC 10403</strain>
    </source>
</reference>
<sequence>MSATIDRYICKATLLKNKVDILLNENILSAMLPVQMMVRIDNVIAHFQIWRTVLPEKLSVARRDYFAQGAMKYSTNEWIKVGLLLDEIEMTLNRLVEVGSKLGRTEDLLLTQAVRFILQKKIGRRCV</sequence>
<gene>
    <name evidence="1" type="ORF">B0T23DRAFT_445207</name>
</gene>
<evidence type="ECO:0000313" key="1">
    <source>
        <dbReference type="EMBL" id="KAK3489018.1"/>
    </source>
</evidence>
<comment type="caution">
    <text evidence="1">The sequence shown here is derived from an EMBL/GenBank/DDBJ whole genome shotgun (WGS) entry which is preliminary data.</text>
</comment>
<dbReference type="AlphaFoldDB" id="A0AAJ0I3E5"/>
<keyword evidence="2" id="KW-1185">Reference proteome</keyword>